<dbReference type="InterPro" id="IPR029030">
    <property type="entry name" value="Caspase-like_dom_sf"/>
</dbReference>
<dbReference type="InterPro" id="IPR001309">
    <property type="entry name" value="Pept_C14_p20"/>
</dbReference>
<dbReference type="PANTHER" id="PTHR22576">
    <property type="entry name" value="MUCOSA ASSOCIATED LYMPHOID TISSUE LYMPHOMA TRANSLOCATION PROTEIN 1/PARACASPASE"/>
    <property type="match status" value="1"/>
</dbReference>
<evidence type="ECO:0000313" key="5">
    <source>
        <dbReference type="EMBL" id="CAF4076182.1"/>
    </source>
</evidence>
<dbReference type="InterPro" id="IPR011009">
    <property type="entry name" value="Kinase-like_dom_sf"/>
</dbReference>
<dbReference type="Pfam" id="PF00656">
    <property type="entry name" value="Peptidase_C14"/>
    <property type="match status" value="1"/>
</dbReference>
<dbReference type="AlphaFoldDB" id="A0A819TBM3"/>
<evidence type="ECO:0000259" key="3">
    <source>
        <dbReference type="PROSITE" id="PS50208"/>
    </source>
</evidence>
<gene>
    <name evidence="4" type="ORF">IZO911_LOCUS42920</name>
    <name evidence="5" type="ORF">KXQ929_LOCUS33055</name>
</gene>
<dbReference type="InterPro" id="IPR000719">
    <property type="entry name" value="Prot_kinase_dom"/>
</dbReference>
<dbReference type="Gene3D" id="3.30.200.20">
    <property type="entry name" value="Phosphorylase Kinase, domain 1"/>
    <property type="match status" value="1"/>
</dbReference>
<feature type="domain" description="Caspase family p20" evidence="3">
    <location>
        <begin position="13"/>
        <end position="90"/>
    </location>
</feature>
<sequence>MNAVHSISTTKIGNKLALVIGNNNYDARNQLENPVNDATDMANTLGTIHFDVKKFLNATYDDMKSSLETFVERIQSNDIVLFYFAGHGHQWEDQNYLIPSNVNCIAGKDIIDLAFNVQKILNCITEKKPLVVILLLDCCREYHLRRHDLADIGQGSHDVEPSKGLRKIYTSSQSTNVLIVFACAAGQIASDVSFNGHNSLFTWHLLQHIAKPNKDIASLLRNVARDVQNETMDKILPQVPWINCSLKDRDIFLYSIPNSEAQENETDVVEEGIEGPVRLLDTQLKLDKNLHFSSATPKKAFVATVNTATIEKFDVLESRYATDYQTIKVLGQGGFGYVFEAVNKLDGRQLAVKRISFKSEHEQEMALREVRALVRLDHPFIITYYHTWIETPPIGWQRQEDETYDWREFSRQVST</sequence>
<dbReference type="GO" id="GO:0004672">
    <property type="term" value="F:protein kinase activity"/>
    <property type="evidence" value="ECO:0007669"/>
    <property type="project" value="InterPro"/>
</dbReference>
<dbReference type="GO" id="GO:0004197">
    <property type="term" value="F:cysteine-type endopeptidase activity"/>
    <property type="evidence" value="ECO:0007669"/>
    <property type="project" value="InterPro"/>
</dbReference>
<evidence type="ECO:0000259" key="2">
    <source>
        <dbReference type="PROSITE" id="PS50011"/>
    </source>
</evidence>
<feature type="binding site" evidence="1">
    <location>
        <position position="353"/>
    </location>
    <ligand>
        <name>ATP</name>
        <dbReference type="ChEBI" id="CHEBI:30616"/>
    </ligand>
</feature>
<keyword evidence="1" id="KW-0067">ATP-binding</keyword>
<dbReference type="InterPro" id="IPR011600">
    <property type="entry name" value="Pept_C14_caspase"/>
</dbReference>
<dbReference type="Proteomes" id="UP000663860">
    <property type="component" value="Unassembled WGS sequence"/>
</dbReference>
<dbReference type="InterPro" id="IPR017441">
    <property type="entry name" value="Protein_kinase_ATP_BS"/>
</dbReference>
<feature type="domain" description="Protein kinase" evidence="2">
    <location>
        <begin position="324"/>
        <end position="415"/>
    </location>
</feature>
<evidence type="ECO:0000256" key="1">
    <source>
        <dbReference type="PROSITE-ProRule" id="PRU10141"/>
    </source>
</evidence>
<accession>A0A819TBM3</accession>
<keyword evidence="1" id="KW-0547">Nucleotide-binding</keyword>
<comment type="caution">
    <text evidence="5">The sequence shown here is derived from an EMBL/GenBank/DDBJ whole genome shotgun (WGS) entry which is preliminary data.</text>
</comment>
<dbReference type="Gene3D" id="3.40.50.1460">
    <property type="match status" value="1"/>
</dbReference>
<dbReference type="SUPFAM" id="SSF56112">
    <property type="entry name" value="Protein kinase-like (PK-like)"/>
    <property type="match status" value="1"/>
</dbReference>
<evidence type="ECO:0000313" key="6">
    <source>
        <dbReference type="Proteomes" id="UP000663868"/>
    </source>
</evidence>
<dbReference type="EMBL" id="CAJOBB010004142">
    <property type="protein sequence ID" value="CAF4076182.1"/>
    <property type="molecule type" value="Genomic_DNA"/>
</dbReference>
<dbReference type="Pfam" id="PF00069">
    <property type="entry name" value="Pkinase"/>
    <property type="match status" value="1"/>
</dbReference>
<reference evidence="5" key="1">
    <citation type="submission" date="2021-02" db="EMBL/GenBank/DDBJ databases">
        <authorList>
            <person name="Nowell W R."/>
        </authorList>
    </citation>
    <scope>NUCLEOTIDE SEQUENCE</scope>
</reference>
<proteinExistence type="predicted"/>
<dbReference type="Proteomes" id="UP000663868">
    <property type="component" value="Unassembled WGS sequence"/>
</dbReference>
<evidence type="ECO:0008006" key="7">
    <source>
        <dbReference type="Google" id="ProtNLM"/>
    </source>
</evidence>
<dbReference type="PROSITE" id="PS00107">
    <property type="entry name" value="PROTEIN_KINASE_ATP"/>
    <property type="match status" value="1"/>
</dbReference>
<name>A0A819TBM3_9BILA</name>
<dbReference type="GO" id="GO:0005524">
    <property type="term" value="F:ATP binding"/>
    <property type="evidence" value="ECO:0007669"/>
    <property type="project" value="UniProtKB-UniRule"/>
</dbReference>
<protein>
    <recommendedName>
        <fullName evidence="7">Caspase-like protein</fullName>
    </recommendedName>
</protein>
<dbReference type="InterPro" id="IPR052039">
    <property type="entry name" value="Caspase-related_regulators"/>
</dbReference>
<evidence type="ECO:0000313" key="4">
    <source>
        <dbReference type="EMBL" id="CAF1460971.1"/>
    </source>
</evidence>
<dbReference type="PROSITE" id="PS50208">
    <property type="entry name" value="CASPASE_P20"/>
    <property type="match status" value="1"/>
</dbReference>
<dbReference type="SUPFAM" id="SSF52129">
    <property type="entry name" value="Caspase-like"/>
    <property type="match status" value="1"/>
</dbReference>
<dbReference type="GO" id="GO:0006508">
    <property type="term" value="P:proteolysis"/>
    <property type="evidence" value="ECO:0007669"/>
    <property type="project" value="InterPro"/>
</dbReference>
<organism evidence="5 6">
    <name type="scientific">Adineta steineri</name>
    <dbReference type="NCBI Taxonomy" id="433720"/>
    <lineage>
        <taxon>Eukaryota</taxon>
        <taxon>Metazoa</taxon>
        <taxon>Spiralia</taxon>
        <taxon>Gnathifera</taxon>
        <taxon>Rotifera</taxon>
        <taxon>Eurotatoria</taxon>
        <taxon>Bdelloidea</taxon>
        <taxon>Adinetida</taxon>
        <taxon>Adinetidae</taxon>
        <taxon>Adineta</taxon>
    </lineage>
</organism>
<dbReference type="PROSITE" id="PS50011">
    <property type="entry name" value="PROTEIN_KINASE_DOM"/>
    <property type="match status" value="1"/>
</dbReference>
<dbReference type="EMBL" id="CAJNOE010001969">
    <property type="protein sequence ID" value="CAF1460971.1"/>
    <property type="molecule type" value="Genomic_DNA"/>
</dbReference>
<dbReference type="PANTHER" id="PTHR22576:SF37">
    <property type="entry name" value="MUCOSA-ASSOCIATED LYMPHOID TISSUE LYMPHOMA TRANSLOCATION PROTEIN 1"/>
    <property type="match status" value="1"/>
</dbReference>